<evidence type="ECO:0000256" key="4">
    <source>
        <dbReference type="SAM" id="Phobius"/>
    </source>
</evidence>
<dbReference type="Pfam" id="PF12833">
    <property type="entry name" value="HTH_18"/>
    <property type="match status" value="1"/>
</dbReference>
<keyword evidence="4" id="KW-0472">Membrane</keyword>
<evidence type="ECO:0000256" key="1">
    <source>
        <dbReference type="ARBA" id="ARBA00023015"/>
    </source>
</evidence>
<evidence type="ECO:0000256" key="2">
    <source>
        <dbReference type="ARBA" id="ARBA00023125"/>
    </source>
</evidence>
<keyword evidence="4" id="KW-0812">Transmembrane</keyword>
<dbReference type="InterPro" id="IPR018060">
    <property type="entry name" value="HTH_AraC"/>
</dbReference>
<feature type="transmembrane region" description="Helical" evidence="4">
    <location>
        <begin position="47"/>
        <end position="69"/>
    </location>
</feature>
<dbReference type="RefSeq" id="WP_109655652.1">
    <property type="nucleotide sequence ID" value="NZ_CP029145.1"/>
</dbReference>
<keyword evidence="2" id="KW-0238">DNA-binding</keyword>
<dbReference type="Proteomes" id="UP000245999">
    <property type="component" value="Chromosome"/>
</dbReference>
<evidence type="ECO:0000313" key="6">
    <source>
        <dbReference type="EMBL" id="AWM32551.1"/>
    </source>
</evidence>
<keyword evidence="1" id="KW-0805">Transcription regulation</keyword>
<dbReference type="AlphaFoldDB" id="A0A2Z3GJS1"/>
<organism evidence="6 7">
    <name type="scientific">Hymenobacter nivis</name>
    <dbReference type="NCBI Taxonomy" id="1850093"/>
    <lineage>
        <taxon>Bacteria</taxon>
        <taxon>Pseudomonadati</taxon>
        <taxon>Bacteroidota</taxon>
        <taxon>Cytophagia</taxon>
        <taxon>Cytophagales</taxon>
        <taxon>Hymenobacteraceae</taxon>
        <taxon>Hymenobacter</taxon>
    </lineage>
</organism>
<dbReference type="EMBL" id="CP029145">
    <property type="protein sequence ID" value="AWM32551.1"/>
    <property type="molecule type" value="Genomic_DNA"/>
</dbReference>
<dbReference type="GO" id="GO:0043565">
    <property type="term" value="F:sequence-specific DNA binding"/>
    <property type="evidence" value="ECO:0007669"/>
    <property type="project" value="InterPro"/>
</dbReference>
<feature type="transmembrane region" description="Helical" evidence="4">
    <location>
        <begin position="161"/>
        <end position="179"/>
    </location>
</feature>
<reference evidence="7" key="1">
    <citation type="submission" date="2018-04" db="EMBL/GenBank/DDBJ databases">
        <title>Complete genome of Antarctic heterotrophic bacterium Hymenobacter nivis.</title>
        <authorList>
            <person name="Terashima M."/>
        </authorList>
    </citation>
    <scope>NUCLEOTIDE SEQUENCE [LARGE SCALE GENOMIC DNA]</scope>
    <source>
        <strain evidence="7">NBRC 111535</strain>
    </source>
</reference>
<dbReference type="InterPro" id="IPR018062">
    <property type="entry name" value="HTH_AraC-typ_CS"/>
</dbReference>
<evidence type="ECO:0000256" key="3">
    <source>
        <dbReference type="ARBA" id="ARBA00023163"/>
    </source>
</evidence>
<dbReference type="InterPro" id="IPR009057">
    <property type="entry name" value="Homeodomain-like_sf"/>
</dbReference>
<accession>A0A2Z3GJS1</accession>
<dbReference type="PANTHER" id="PTHR43280">
    <property type="entry name" value="ARAC-FAMILY TRANSCRIPTIONAL REGULATOR"/>
    <property type="match status" value="1"/>
</dbReference>
<keyword evidence="7" id="KW-1185">Reference proteome</keyword>
<feature type="transmembrane region" description="Helical" evidence="4">
    <location>
        <begin position="13"/>
        <end position="35"/>
    </location>
</feature>
<evidence type="ECO:0000259" key="5">
    <source>
        <dbReference type="PROSITE" id="PS01124"/>
    </source>
</evidence>
<proteinExistence type="predicted"/>
<dbReference type="PROSITE" id="PS00041">
    <property type="entry name" value="HTH_ARAC_FAMILY_1"/>
    <property type="match status" value="1"/>
</dbReference>
<feature type="domain" description="HTH araC/xylS-type" evidence="5">
    <location>
        <begin position="301"/>
        <end position="409"/>
    </location>
</feature>
<name>A0A2Z3GJS1_9BACT</name>
<feature type="transmembrane region" description="Helical" evidence="4">
    <location>
        <begin position="226"/>
        <end position="248"/>
    </location>
</feature>
<dbReference type="OrthoDB" id="5492415at2"/>
<gene>
    <name evidence="6" type="ORF">DDQ68_06970</name>
</gene>
<keyword evidence="4" id="KW-1133">Transmembrane helix</keyword>
<sequence>MIPDLPLMPHAELLMVFMFLSAFVGLLVSAILAFVNNVQRHANRLLGVSLFSVALFALTSALLINHAIFVVPHLFRVNMPLHYLVAPCAYLYVRSVLNQELRFRRFDWLFFIPFGLHTLELLPFLLHGTAYKVHYLQLLLVDVAGVTKQQEGLLPAYYHPVLKFGLGTAYGLMQGRLLWQFSRRVPATRHPENEALLRWLRVFTLLNLLLYPPVLLAMLLPLNGTYVTIFAVCALGSYLLVASTLLFFQPQVLYGMRNPAAAEPEAVPVADEAAAPSTESPTANKKEDLARAYSLSDERKHAYRARLEVHMREQQPFLCKGYGIKDLGSETGIPPHHLSALINQEYAMNFSDFLNRYRVEYVKARMGRPEWRQLTLEGLALEAGFSNRTTFFRAFTKLSGCTPSEYMAQITSSY</sequence>
<evidence type="ECO:0000313" key="7">
    <source>
        <dbReference type="Proteomes" id="UP000245999"/>
    </source>
</evidence>
<feature type="transmembrane region" description="Helical" evidence="4">
    <location>
        <begin position="81"/>
        <end position="97"/>
    </location>
</feature>
<dbReference type="GO" id="GO:0003700">
    <property type="term" value="F:DNA-binding transcription factor activity"/>
    <property type="evidence" value="ECO:0007669"/>
    <property type="project" value="InterPro"/>
</dbReference>
<keyword evidence="3" id="KW-0804">Transcription</keyword>
<feature type="transmembrane region" description="Helical" evidence="4">
    <location>
        <begin position="199"/>
        <end position="220"/>
    </location>
</feature>
<dbReference type="Gene3D" id="1.10.10.60">
    <property type="entry name" value="Homeodomain-like"/>
    <property type="match status" value="2"/>
</dbReference>
<dbReference type="SMART" id="SM00342">
    <property type="entry name" value="HTH_ARAC"/>
    <property type="match status" value="1"/>
</dbReference>
<protein>
    <recommendedName>
        <fullName evidence="5">HTH araC/xylS-type domain-containing protein</fullName>
    </recommendedName>
</protein>
<dbReference type="SUPFAM" id="SSF46689">
    <property type="entry name" value="Homeodomain-like"/>
    <property type="match status" value="1"/>
</dbReference>
<feature type="transmembrane region" description="Helical" evidence="4">
    <location>
        <begin position="109"/>
        <end position="130"/>
    </location>
</feature>
<dbReference type="PANTHER" id="PTHR43280:SF29">
    <property type="entry name" value="ARAC-FAMILY TRANSCRIPTIONAL REGULATOR"/>
    <property type="match status" value="1"/>
</dbReference>
<dbReference type="KEGG" id="hnv:DDQ68_06970"/>
<dbReference type="PROSITE" id="PS01124">
    <property type="entry name" value="HTH_ARAC_FAMILY_2"/>
    <property type="match status" value="1"/>
</dbReference>